<feature type="region of interest" description="Disordered" evidence="1">
    <location>
        <begin position="1"/>
        <end position="63"/>
    </location>
</feature>
<dbReference type="Proteomes" id="UP001176941">
    <property type="component" value="Chromosome 10"/>
</dbReference>
<proteinExistence type="predicted"/>
<sequence>MAQCSSMAGAEAGGEAERGRRAGWPGCARGGNSAGAGQADRRAGAADRGGTVPNPCESSGGSVVELGLHRSSIARNVD</sequence>
<evidence type="ECO:0000256" key="1">
    <source>
        <dbReference type="SAM" id="MobiDB-lite"/>
    </source>
</evidence>
<dbReference type="EMBL" id="OX459946">
    <property type="protein sequence ID" value="CAI9153288.1"/>
    <property type="molecule type" value="Genomic_DNA"/>
</dbReference>
<evidence type="ECO:0000313" key="3">
    <source>
        <dbReference type="Proteomes" id="UP001176941"/>
    </source>
</evidence>
<accession>A0ABN8XYN4</accession>
<gene>
    <name evidence="2" type="ORF">MRATA1EN1_LOCUS2250</name>
</gene>
<evidence type="ECO:0000313" key="2">
    <source>
        <dbReference type="EMBL" id="CAI9153288.1"/>
    </source>
</evidence>
<organism evidence="2 3">
    <name type="scientific">Rangifer tarandus platyrhynchus</name>
    <name type="common">Svalbard reindeer</name>
    <dbReference type="NCBI Taxonomy" id="3082113"/>
    <lineage>
        <taxon>Eukaryota</taxon>
        <taxon>Metazoa</taxon>
        <taxon>Chordata</taxon>
        <taxon>Craniata</taxon>
        <taxon>Vertebrata</taxon>
        <taxon>Euteleostomi</taxon>
        <taxon>Mammalia</taxon>
        <taxon>Eutheria</taxon>
        <taxon>Laurasiatheria</taxon>
        <taxon>Artiodactyla</taxon>
        <taxon>Ruminantia</taxon>
        <taxon>Pecora</taxon>
        <taxon>Cervidae</taxon>
        <taxon>Odocoileinae</taxon>
        <taxon>Rangifer</taxon>
    </lineage>
</organism>
<reference evidence="2" key="1">
    <citation type="submission" date="2023-04" db="EMBL/GenBank/DDBJ databases">
        <authorList>
            <consortium name="ELIXIR-Norway"/>
        </authorList>
    </citation>
    <scope>NUCLEOTIDE SEQUENCE [LARGE SCALE GENOMIC DNA]</scope>
</reference>
<keyword evidence="3" id="KW-1185">Reference proteome</keyword>
<name>A0ABN8XYN4_RANTA</name>
<protein>
    <submittedName>
        <fullName evidence="2">Uncharacterized protein</fullName>
    </submittedName>
</protein>